<keyword evidence="3 5" id="KW-1133">Transmembrane helix</keyword>
<evidence type="ECO:0000256" key="1">
    <source>
        <dbReference type="ARBA" id="ARBA00004141"/>
    </source>
</evidence>
<keyword evidence="4 5" id="KW-0472">Membrane</keyword>
<feature type="transmembrane region" description="Helical" evidence="5">
    <location>
        <begin position="74"/>
        <end position="93"/>
    </location>
</feature>
<feature type="transmembrane region" description="Helical" evidence="5">
    <location>
        <begin position="190"/>
        <end position="208"/>
    </location>
</feature>
<comment type="subunit">
    <text evidence="5">The Tat system comprises two distinct complexes: a TatABC complex, containing multiple copies of TatA, TatB and TatC subunits, and a separate TatA complex, containing only TatA subunits. Substrates initially bind to the TatABC complex, which probably triggers association of the separate TatA complex to form the active translocon.</text>
</comment>
<reference evidence="6" key="1">
    <citation type="submission" date="2021-10" db="EMBL/GenBank/DDBJ databases">
        <title>The complete genome sequence of Leeia sp. TBRC 13508.</title>
        <authorList>
            <person name="Charoenyingcharoen P."/>
            <person name="Yukphan P."/>
        </authorList>
    </citation>
    <scope>NUCLEOTIDE SEQUENCE</scope>
    <source>
        <strain evidence="6">TBRC 13508</strain>
    </source>
</reference>
<dbReference type="Pfam" id="PF00902">
    <property type="entry name" value="TatC"/>
    <property type="match status" value="1"/>
</dbReference>
<dbReference type="Proteomes" id="UP001165395">
    <property type="component" value="Unassembled WGS sequence"/>
</dbReference>
<comment type="function">
    <text evidence="5">Part of the twin-arginine translocation (Tat) system that transports large folded proteins containing a characteristic twin-arginine motif in their signal peptide across membranes. Together with TatB, TatC is part of a receptor directly interacting with Tat signal peptides.</text>
</comment>
<evidence type="ECO:0000256" key="5">
    <source>
        <dbReference type="HAMAP-Rule" id="MF_00902"/>
    </source>
</evidence>
<keyword evidence="5" id="KW-0813">Transport</keyword>
<gene>
    <name evidence="5 6" type="primary">tatC</name>
    <name evidence="6" type="ORF">LIN78_08845</name>
</gene>
<evidence type="ECO:0000256" key="3">
    <source>
        <dbReference type="ARBA" id="ARBA00022989"/>
    </source>
</evidence>
<comment type="subcellular location">
    <subcellularLocation>
        <location evidence="5">Cell membrane</location>
        <topology evidence="5">Multi-pass membrane protein</topology>
    </subcellularLocation>
    <subcellularLocation>
        <location evidence="1">Membrane</location>
        <topology evidence="1">Multi-pass membrane protein</topology>
    </subcellularLocation>
</comment>
<sequence length="240" mass="26754">MSDLPQESLLSHLIELRNRLVKTLAVFAIAFCIAIYFSEHLYEILTQPLMKFLPGGLISTGITSPFVVLMKIAALVAFVVTLPHTLFQIWAFIAPGLYAHEKKLLLPFIVSATILFLVGMCFAYFFVFGMVFKFIASILPPNMRWTPDSGTYFEFILNMFFMFGLTFEVPVAVVLMAKIGVVKIKQLKEARPYIIVGSFVIAAIVTPPDVASQLMLAIPLWLLFEAGVLAAQILVKPKSN</sequence>
<evidence type="ECO:0000313" key="6">
    <source>
        <dbReference type="EMBL" id="MCB6183655.1"/>
    </source>
</evidence>
<dbReference type="RefSeq" id="WP_227180434.1">
    <property type="nucleotide sequence ID" value="NZ_JAJBZT010000004.1"/>
</dbReference>
<dbReference type="InterPro" id="IPR002033">
    <property type="entry name" value="TatC"/>
</dbReference>
<organism evidence="6 7">
    <name type="scientific">Leeia speluncae</name>
    <dbReference type="NCBI Taxonomy" id="2884804"/>
    <lineage>
        <taxon>Bacteria</taxon>
        <taxon>Pseudomonadati</taxon>
        <taxon>Pseudomonadota</taxon>
        <taxon>Betaproteobacteria</taxon>
        <taxon>Neisseriales</taxon>
        <taxon>Leeiaceae</taxon>
        <taxon>Leeia</taxon>
    </lineage>
</organism>
<comment type="similarity">
    <text evidence="5">Belongs to the TatC family.</text>
</comment>
<keyword evidence="7" id="KW-1185">Reference proteome</keyword>
<evidence type="ECO:0000256" key="2">
    <source>
        <dbReference type="ARBA" id="ARBA00022692"/>
    </source>
</evidence>
<keyword evidence="5" id="KW-1003">Cell membrane</keyword>
<proteinExistence type="inferred from homology"/>
<feature type="transmembrane region" description="Helical" evidence="5">
    <location>
        <begin position="155"/>
        <end position="178"/>
    </location>
</feature>
<name>A0ABS8D618_9NEIS</name>
<keyword evidence="2 5" id="KW-0812">Transmembrane</keyword>
<keyword evidence="5" id="KW-0653">Protein transport</keyword>
<evidence type="ECO:0000256" key="4">
    <source>
        <dbReference type="ARBA" id="ARBA00023136"/>
    </source>
</evidence>
<dbReference type="PANTHER" id="PTHR30371:SF0">
    <property type="entry name" value="SEC-INDEPENDENT PROTEIN TRANSLOCASE PROTEIN TATC, CHLOROPLASTIC-RELATED"/>
    <property type="match status" value="1"/>
</dbReference>
<feature type="transmembrane region" description="Helical" evidence="5">
    <location>
        <begin position="20"/>
        <end position="37"/>
    </location>
</feature>
<dbReference type="HAMAP" id="MF_00902">
    <property type="entry name" value="TatC"/>
    <property type="match status" value="1"/>
</dbReference>
<feature type="transmembrane region" description="Helical" evidence="5">
    <location>
        <begin position="105"/>
        <end position="135"/>
    </location>
</feature>
<keyword evidence="5" id="KW-0811">Translocation</keyword>
<dbReference type="PANTHER" id="PTHR30371">
    <property type="entry name" value="SEC-INDEPENDENT PROTEIN TRANSLOCASE PROTEIN TATC"/>
    <property type="match status" value="1"/>
</dbReference>
<dbReference type="EMBL" id="JAJBZT010000004">
    <property type="protein sequence ID" value="MCB6183655.1"/>
    <property type="molecule type" value="Genomic_DNA"/>
</dbReference>
<evidence type="ECO:0000313" key="7">
    <source>
        <dbReference type="Proteomes" id="UP001165395"/>
    </source>
</evidence>
<dbReference type="PRINTS" id="PR01840">
    <property type="entry name" value="TATCFAMILY"/>
</dbReference>
<feature type="transmembrane region" description="Helical" evidence="5">
    <location>
        <begin position="214"/>
        <end position="235"/>
    </location>
</feature>
<dbReference type="NCBIfam" id="TIGR00945">
    <property type="entry name" value="tatC"/>
    <property type="match status" value="1"/>
</dbReference>
<comment type="caution">
    <text evidence="6">The sequence shown here is derived from an EMBL/GenBank/DDBJ whole genome shotgun (WGS) entry which is preliminary data.</text>
</comment>
<accession>A0ABS8D618</accession>
<protein>
    <recommendedName>
        <fullName evidence="5">Sec-independent protein translocase protein TatC</fullName>
    </recommendedName>
</protein>